<gene>
    <name evidence="1" type="ORF">APR03_002215</name>
</gene>
<evidence type="ECO:0000313" key="1">
    <source>
        <dbReference type="EMBL" id="MCP2264872.1"/>
    </source>
</evidence>
<protein>
    <submittedName>
        <fullName evidence="1">Uncharacterized protein</fullName>
    </submittedName>
</protein>
<dbReference type="EMBL" id="JAMTCS010000006">
    <property type="protein sequence ID" value="MCP2264872.1"/>
    <property type="molecule type" value="Genomic_DNA"/>
</dbReference>
<dbReference type="AlphaFoldDB" id="A0A9X2JVV2"/>
<comment type="caution">
    <text evidence="1">The sequence shown here is derived from an EMBL/GenBank/DDBJ whole genome shotgun (WGS) entry which is preliminary data.</text>
</comment>
<organism evidence="1 2">
    <name type="scientific">Promicromonospora thailandica</name>
    <dbReference type="NCBI Taxonomy" id="765201"/>
    <lineage>
        <taxon>Bacteria</taxon>
        <taxon>Bacillati</taxon>
        <taxon>Actinomycetota</taxon>
        <taxon>Actinomycetes</taxon>
        <taxon>Micrococcales</taxon>
        <taxon>Promicromonosporaceae</taxon>
        <taxon>Promicromonospora</taxon>
    </lineage>
</organism>
<sequence>MPPIDIHYVDVVFRPLDPPITVVAMTKAAARTALVTPRHEMRMPAMPTCACDRCRSCLH</sequence>
<evidence type="ECO:0000313" key="2">
    <source>
        <dbReference type="Proteomes" id="UP001139493"/>
    </source>
</evidence>
<proteinExistence type="predicted"/>
<name>A0A9X2JVV2_9MICO</name>
<accession>A0A9X2JVV2</accession>
<keyword evidence="2" id="KW-1185">Reference proteome</keyword>
<reference evidence="1" key="1">
    <citation type="submission" date="2022-06" db="EMBL/GenBank/DDBJ databases">
        <title>Genomic Encyclopedia of Archaeal and Bacterial Type Strains, Phase II (KMG-II): from individual species to whole genera.</title>
        <authorList>
            <person name="Goeker M."/>
        </authorList>
    </citation>
    <scope>NUCLEOTIDE SEQUENCE</scope>
    <source>
        <strain evidence="1">DSM 26652</strain>
    </source>
</reference>
<dbReference type="Proteomes" id="UP001139493">
    <property type="component" value="Unassembled WGS sequence"/>
</dbReference>